<proteinExistence type="predicted"/>
<sequence>MAAEDFQDSPDDEEDTRSSQEYLNDLEEEYQVRALLGKSKRFFKKGTPRFNSAKTTNQTECHKCDKNGHFTRDCFSKTSVPSNQSPFQPKLLSSSQHKPELRPNKDFEAKYNKVKAKLALPSSSASAPKSSTVKNQGLIDKTYEWDGKEVSSDDNEMVEVKVLMALADDNVVVSKEGARNEQNGVAERKNRTLIEAARTMLSGSVFSKQYWTEVVATACNPGSGMLTKALAKELSIASAHECLFVDFLSKEEPKVWTLVPAPYGKTIIGSKWVFRNKRDETGIVIKNKAILVAQGYNQQAGIYYYETFAPVARLEAIRIFLSFATYMNFTIYQMDVKSAFLNGKMKKEVYVRQPLGFESSEFPNHVFK</sequence>
<accession>A0ABQ5IFB2</accession>
<reference evidence="4" key="2">
    <citation type="submission" date="2022-01" db="EMBL/GenBank/DDBJ databases">
        <authorList>
            <person name="Yamashiro T."/>
            <person name="Shiraishi A."/>
            <person name="Satake H."/>
            <person name="Nakayama K."/>
        </authorList>
    </citation>
    <scope>NUCLEOTIDE SEQUENCE</scope>
</reference>
<evidence type="ECO:0000256" key="2">
    <source>
        <dbReference type="SAM" id="MobiDB-lite"/>
    </source>
</evidence>
<dbReference type="Pfam" id="PF07727">
    <property type="entry name" value="RVT_2"/>
    <property type="match status" value="1"/>
</dbReference>
<keyword evidence="1" id="KW-0479">Metal-binding</keyword>
<evidence type="ECO:0000256" key="1">
    <source>
        <dbReference type="PROSITE-ProRule" id="PRU00047"/>
    </source>
</evidence>
<feature type="compositionally biased region" description="Acidic residues" evidence="2">
    <location>
        <begin position="1"/>
        <end position="15"/>
    </location>
</feature>
<evidence type="ECO:0000313" key="4">
    <source>
        <dbReference type="EMBL" id="GJT98127.1"/>
    </source>
</evidence>
<dbReference type="Proteomes" id="UP001151760">
    <property type="component" value="Unassembled WGS sequence"/>
</dbReference>
<keyword evidence="1" id="KW-0862">Zinc</keyword>
<feature type="region of interest" description="Disordered" evidence="2">
    <location>
        <begin position="1"/>
        <end position="24"/>
    </location>
</feature>
<keyword evidence="1" id="KW-0863">Zinc-finger</keyword>
<protein>
    <submittedName>
        <fullName evidence="4">Retrovirus-related pol polyprotein from transposon TNT 1-94</fullName>
    </submittedName>
</protein>
<name>A0ABQ5IFB2_9ASTR</name>
<evidence type="ECO:0000259" key="3">
    <source>
        <dbReference type="PROSITE" id="PS50158"/>
    </source>
</evidence>
<feature type="region of interest" description="Disordered" evidence="2">
    <location>
        <begin position="77"/>
        <end position="104"/>
    </location>
</feature>
<dbReference type="EMBL" id="BQNB010020645">
    <property type="protein sequence ID" value="GJT98127.1"/>
    <property type="molecule type" value="Genomic_DNA"/>
</dbReference>
<feature type="domain" description="CCHC-type" evidence="3">
    <location>
        <begin position="61"/>
        <end position="74"/>
    </location>
</feature>
<evidence type="ECO:0000313" key="5">
    <source>
        <dbReference type="Proteomes" id="UP001151760"/>
    </source>
</evidence>
<comment type="caution">
    <text evidence="4">The sequence shown here is derived from an EMBL/GenBank/DDBJ whole genome shotgun (WGS) entry which is preliminary data.</text>
</comment>
<gene>
    <name evidence="4" type="ORF">Tco_1093645</name>
</gene>
<organism evidence="4 5">
    <name type="scientific">Tanacetum coccineum</name>
    <dbReference type="NCBI Taxonomy" id="301880"/>
    <lineage>
        <taxon>Eukaryota</taxon>
        <taxon>Viridiplantae</taxon>
        <taxon>Streptophyta</taxon>
        <taxon>Embryophyta</taxon>
        <taxon>Tracheophyta</taxon>
        <taxon>Spermatophyta</taxon>
        <taxon>Magnoliopsida</taxon>
        <taxon>eudicotyledons</taxon>
        <taxon>Gunneridae</taxon>
        <taxon>Pentapetalae</taxon>
        <taxon>asterids</taxon>
        <taxon>campanulids</taxon>
        <taxon>Asterales</taxon>
        <taxon>Asteraceae</taxon>
        <taxon>Asteroideae</taxon>
        <taxon>Anthemideae</taxon>
        <taxon>Anthemidinae</taxon>
        <taxon>Tanacetum</taxon>
    </lineage>
</organism>
<dbReference type="SUPFAM" id="SSF57756">
    <property type="entry name" value="Retrovirus zinc finger-like domains"/>
    <property type="match status" value="1"/>
</dbReference>
<dbReference type="InterPro" id="IPR001878">
    <property type="entry name" value="Znf_CCHC"/>
</dbReference>
<dbReference type="Gene3D" id="3.30.420.10">
    <property type="entry name" value="Ribonuclease H-like superfamily/Ribonuclease H"/>
    <property type="match status" value="1"/>
</dbReference>
<dbReference type="InterPro" id="IPR036397">
    <property type="entry name" value="RNaseH_sf"/>
</dbReference>
<reference evidence="4" key="1">
    <citation type="journal article" date="2022" name="Int. J. Mol. Sci.">
        <title>Draft Genome of Tanacetum Coccineum: Genomic Comparison of Closely Related Tanacetum-Family Plants.</title>
        <authorList>
            <person name="Yamashiro T."/>
            <person name="Shiraishi A."/>
            <person name="Nakayama K."/>
            <person name="Satake H."/>
        </authorList>
    </citation>
    <scope>NUCLEOTIDE SEQUENCE</scope>
</reference>
<keyword evidence="5" id="KW-1185">Reference proteome</keyword>
<dbReference type="InterPro" id="IPR036875">
    <property type="entry name" value="Znf_CCHC_sf"/>
</dbReference>
<dbReference type="InterPro" id="IPR013103">
    <property type="entry name" value="RVT_2"/>
</dbReference>
<dbReference type="PROSITE" id="PS50158">
    <property type="entry name" value="ZF_CCHC"/>
    <property type="match status" value="1"/>
</dbReference>
<feature type="compositionally biased region" description="Polar residues" evidence="2">
    <location>
        <begin position="77"/>
        <end position="96"/>
    </location>
</feature>